<dbReference type="Proteomes" id="UP001595976">
    <property type="component" value="Unassembled WGS sequence"/>
</dbReference>
<organism evidence="6 7">
    <name type="scientific">Bosea minatitlanensis</name>
    <dbReference type="NCBI Taxonomy" id="128782"/>
    <lineage>
        <taxon>Bacteria</taxon>
        <taxon>Pseudomonadati</taxon>
        <taxon>Pseudomonadota</taxon>
        <taxon>Alphaproteobacteria</taxon>
        <taxon>Hyphomicrobiales</taxon>
        <taxon>Boseaceae</taxon>
        <taxon>Bosea</taxon>
    </lineage>
</organism>
<evidence type="ECO:0000313" key="6">
    <source>
        <dbReference type="EMBL" id="MFC5295349.1"/>
    </source>
</evidence>
<dbReference type="InterPro" id="IPR049712">
    <property type="entry name" value="Poly_export"/>
</dbReference>
<name>A0ABW0FBD7_9HYPH</name>
<dbReference type="Gene3D" id="3.10.560.10">
    <property type="entry name" value="Outer membrane lipoprotein wza domain like"/>
    <property type="match status" value="1"/>
</dbReference>
<evidence type="ECO:0000259" key="5">
    <source>
        <dbReference type="Pfam" id="PF25994"/>
    </source>
</evidence>
<gene>
    <name evidence="6" type="ORF">ACFPK2_20365</name>
</gene>
<dbReference type="Pfam" id="PF02563">
    <property type="entry name" value="Poly_export"/>
    <property type="match status" value="1"/>
</dbReference>
<feature type="domain" description="Polysaccharide export protein N-terminal" evidence="3">
    <location>
        <begin position="28"/>
        <end position="103"/>
    </location>
</feature>
<evidence type="ECO:0000313" key="7">
    <source>
        <dbReference type="Proteomes" id="UP001595976"/>
    </source>
</evidence>
<evidence type="ECO:0000256" key="2">
    <source>
        <dbReference type="SAM" id="Coils"/>
    </source>
</evidence>
<feature type="domain" description="Soluble ligand binding" evidence="4">
    <location>
        <begin position="109"/>
        <end position="146"/>
    </location>
</feature>
<dbReference type="Pfam" id="PF25994">
    <property type="entry name" value="HH_AprE"/>
    <property type="match status" value="1"/>
</dbReference>
<accession>A0ABW0FBD7</accession>
<evidence type="ECO:0000259" key="4">
    <source>
        <dbReference type="Pfam" id="PF10531"/>
    </source>
</evidence>
<dbReference type="InterPro" id="IPR058781">
    <property type="entry name" value="HH_AprE-like"/>
</dbReference>
<dbReference type="EMBL" id="JBHSLI010000010">
    <property type="protein sequence ID" value="MFC5295349.1"/>
    <property type="molecule type" value="Genomic_DNA"/>
</dbReference>
<dbReference type="Gene3D" id="3.30.1950.10">
    <property type="entry name" value="wza like domain"/>
    <property type="match status" value="1"/>
</dbReference>
<keyword evidence="7" id="KW-1185">Reference proteome</keyword>
<dbReference type="PANTHER" id="PTHR33619">
    <property type="entry name" value="POLYSACCHARIDE EXPORT PROTEIN GFCE-RELATED"/>
    <property type="match status" value="1"/>
</dbReference>
<protein>
    <submittedName>
        <fullName evidence="6">Polysaccharide biosynthesis/export family protein</fullName>
    </submittedName>
</protein>
<reference evidence="7" key="1">
    <citation type="journal article" date="2019" name="Int. J. Syst. Evol. Microbiol.">
        <title>The Global Catalogue of Microorganisms (GCM) 10K type strain sequencing project: providing services to taxonomists for standard genome sequencing and annotation.</title>
        <authorList>
            <consortium name="The Broad Institute Genomics Platform"/>
            <consortium name="The Broad Institute Genome Sequencing Center for Infectious Disease"/>
            <person name="Wu L."/>
            <person name="Ma J."/>
        </authorList>
    </citation>
    <scope>NUCLEOTIDE SEQUENCE [LARGE SCALE GENOMIC DNA]</scope>
    <source>
        <strain evidence="7">CGMCC 1.15643</strain>
    </source>
</reference>
<dbReference type="InterPro" id="IPR003715">
    <property type="entry name" value="Poly_export_N"/>
</dbReference>
<proteinExistence type="predicted"/>
<feature type="coiled-coil region" evidence="2">
    <location>
        <begin position="212"/>
        <end position="246"/>
    </location>
</feature>
<keyword evidence="2" id="KW-0175">Coiled coil</keyword>
<dbReference type="InterPro" id="IPR019554">
    <property type="entry name" value="Soluble_ligand-bd"/>
</dbReference>
<dbReference type="Pfam" id="PF10531">
    <property type="entry name" value="SLBB"/>
    <property type="match status" value="1"/>
</dbReference>
<evidence type="ECO:0000259" key="3">
    <source>
        <dbReference type="Pfam" id="PF02563"/>
    </source>
</evidence>
<comment type="caution">
    <text evidence="6">The sequence shown here is derived from an EMBL/GenBank/DDBJ whole genome shotgun (WGS) entry which is preliminary data.</text>
</comment>
<dbReference type="PANTHER" id="PTHR33619:SF3">
    <property type="entry name" value="POLYSACCHARIDE EXPORT PROTEIN GFCE-RELATED"/>
    <property type="match status" value="1"/>
</dbReference>
<sequence>MKRNRSWVNFVGTTSLLLCMLDGNAVRATSDYVVRADDKLKIKVFQYPELSGEYKVRANGTISIAPLGDIPVNGLSTKEIANQISERFVRAGISDKPGTSVEVLETRPVYVLGDVQKPGEYQFRPGMTVLQVVSLAGGWLRFNDPGLMRLDRDSITITGEMRNLVRRYYELTARRARLNAELVMKTDVQFPAELVARSQSDPGLRQLIDEERSLLNIHVDALKTQIDSLEQNRSLYEREIEAIGRQIEANKVQAASVEKELVEVRGLVKRGLTTIGRLANLERMQAQLEMNEQGFQTLILRSRQNITQADQRIFDLKSERNASLTAEVQKVRMDIDDISVRFDTNKSLLVEAKVTVPTLVGVSDGAVETRSLVVVRMQDGKALTIDASEHTELLPGDVLRVQRSILPDALGIGPLEQTGLAAPAAGLTTPAGVKQ</sequence>
<keyword evidence="1" id="KW-0732">Signal</keyword>
<evidence type="ECO:0000256" key="1">
    <source>
        <dbReference type="ARBA" id="ARBA00022729"/>
    </source>
</evidence>
<feature type="domain" description="AprE-like long alpha-helical hairpin" evidence="5">
    <location>
        <begin position="161"/>
        <end position="340"/>
    </location>
</feature>